<accession>A0A411YJL2</accession>
<dbReference type="OrthoDB" id="9869765at2"/>
<proteinExistence type="predicted"/>
<evidence type="ECO:0000313" key="1">
    <source>
        <dbReference type="EMBL" id="QBI21349.1"/>
    </source>
</evidence>
<dbReference type="EMBL" id="CP036402">
    <property type="protein sequence ID" value="QBI21349.1"/>
    <property type="molecule type" value="Genomic_DNA"/>
</dbReference>
<dbReference type="RefSeq" id="WP_131156342.1">
    <property type="nucleotide sequence ID" value="NZ_CP036402.1"/>
</dbReference>
<protein>
    <submittedName>
        <fullName evidence="1">Uncharacterized protein</fullName>
    </submittedName>
</protein>
<dbReference type="KEGG" id="erz:ER308_18440"/>
<dbReference type="Proteomes" id="UP000291469">
    <property type="component" value="Chromosome"/>
</dbReference>
<keyword evidence="2" id="KW-1185">Reference proteome</keyword>
<dbReference type="AlphaFoldDB" id="A0A411YJL2"/>
<sequence>MYRDDACAVCGESLPPDHFYCREHAAGVDDRLHEVGRLLARLADDVPRLAERLAEVAPETWDWLADEEERAADADDEEVVWPPTAPLRLRAHHDEVEVVEDDEPGMVRLSIACDLATLLEGLARGLDEGRAHRLARACAEAEGGNVTH</sequence>
<name>A0A411YJL2_9ACTN</name>
<gene>
    <name evidence="1" type="ORF">ER308_18440</name>
</gene>
<evidence type="ECO:0000313" key="2">
    <source>
        <dbReference type="Proteomes" id="UP000291469"/>
    </source>
</evidence>
<organism evidence="1 2">
    <name type="scientific">Egibacter rhizosphaerae</name>
    <dbReference type="NCBI Taxonomy" id="1670831"/>
    <lineage>
        <taxon>Bacteria</taxon>
        <taxon>Bacillati</taxon>
        <taxon>Actinomycetota</taxon>
        <taxon>Nitriliruptoria</taxon>
        <taxon>Egibacterales</taxon>
        <taxon>Egibacteraceae</taxon>
        <taxon>Egibacter</taxon>
    </lineage>
</organism>
<reference evidence="1 2" key="1">
    <citation type="submission" date="2019-01" db="EMBL/GenBank/DDBJ databases">
        <title>Egibacter rhizosphaerae EGI 80759T.</title>
        <authorList>
            <person name="Chen D.-D."/>
            <person name="Tian Y."/>
            <person name="Jiao J.-Y."/>
            <person name="Zhang X.-T."/>
            <person name="Zhang Y.-G."/>
            <person name="Zhang Y."/>
            <person name="Xiao M."/>
            <person name="Shu W.-S."/>
            <person name="Li W.-J."/>
        </authorList>
    </citation>
    <scope>NUCLEOTIDE SEQUENCE [LARGE SCALE GENOMIC DNA]</scope>
    <source>
        <strain evidence="1 2">EGI 80759</strain>
    </source>
</reference>